<reference evidence="2" key="1">
    <citation type="submission" date="2022-08" db="EMBL/GenBank/DDBJ databases">
        <title>Complete Genome Sequences of 2 Bosea sp. soil isolates.</title>
        <authorList>
            <person name="Alvarez Arevalo M."/>
            <person name="Sterndorff E.B."/>
            <person name="Faurdal D."/>
            <person name="Joergensen T.S."/>
            <person name="Weber T."/>
        </authorList>
    </citation>
    <scope>NUCLEOTIDE SEQUENCE</scope>
    <source>
        <strain evidence="2">NBC_00436</strain>
    </source>
</reference>
<evidence type="ECO:0000313" key="2">
    <source>
        <dbReference type="EMBL" id="UZF84848.1"/>
    </source>
</evidence>
<dbReference type="InterPro" id="IPR002545">
    <property type="entry name" value="CheW-lke_dom"/>
</dbReference>
<sequence length="154" mass="16711">MLFLMFQLGRDRYVLETGQVEAVLPLLTAKQLPGAPRGVAGAISYRGRPVPVVDLALLALGRPAEPRLSTRIILLRYPSGPGQDDLLGLLVEQAVETVERDPADFTASGVEAGMPPYLGPVASDERGLIQWVRGEALLTPEIRDILFRQQAAEL</sequence>
<dbReference type="GO" id="GO:0006935">
    <property type="term" value="P:chemotaxis"/>
    <property type="evidence" value="ECO:0007669"/>
    <property type="project" value="InterPro"/>
</dbReference>
<dbReference type="InterPro" id="IPR039315">
    <property type="entry name" value="CheW"/>
</dbReference>
<accession>A0A9E7ZHA8</accession>
<dbReference type="InterPro" id="IPR036061">
    <property type="entry name" value="CheW-like_dom_sf"/>
</dbReference>
<dbReference type="Pfam" id="PF01584">
    <property type="entry name" value="CheW"/>
    <property type="match status" value="1"/>
</dbReference>
<dbReference type="Gene3D" id="2.30.30.40">
    <property type="entry name" value="SH3 Domains"/>
    <property type="match status" value="1"/>
</dbReference>
<dbReference type="PANTHER" id="PTHR22617">
    <property type="entry name" value="CHEMOTAXIS SENSOR HISTIDINE KINASE-RELATED"/>
    <property type="match status" value="1"/>
</dbReference>
<dbReference type="SUPFAM" id="SSF50341">
    <property type="entry name" value="CheW-like"/>
    <property type="match status" value="1"/>
</dbReference>
<feature type="domain" description="CheW-like" evidence="1">
    <location>
        <begin position="1"/>
        <end position="143"/>
    </location>
</feature>
<name>A0A9E7ZHA8_9HYPH</name>
<proteinExistence type="predicted"/>
<organism evidence="2">
    <name type="scientific">Bosea sp. NBC_00436</name>
    <dbReference type="NCBI Taxonomy" id="2969620"/>
    <lineage>
        <taxon>Bacteria</taxon>
        <taxon>Pseudomonadati</taxon>
        <taxon>Pseudomonadota</taxon>
        <taxon>Alphaproteobacteria</taxon>
        <taxon>Hyphomicrobiales</taxon>
        <taxon>Boseaceae</taxon>
        <taxon>Bosea</taxon>
    </lineage>
</organism>
<dbReference type="PROSITE" id="PS50851">
    <property type="entry name" value="CHEW"/>
    <property type="match status" value="1"/>
</dbReference>
<protein>
    <submittedName>
        <fullName evidence="2">Chemotaxis protein CheW</fullName>
    </submittedName>
</protein>
<dbReference type="SMART" id="SM00260">
    <property type="entry name" value="CheW"/>
    <property type="match status" value="1"/>
</dbReference>
<dbReference type="AlphaFoldDB" id="A0A9E7ZHA8"/>
<dbReference type="GO" id="GO:0005829">
    <property type="term" value="C:cytosol"/>
    <property type="evidence" value="ECO:0007669"/>
    <property type="project" value="TreeGrafter"/>
</dbReference>
<dbReference type="GO" id="GO:0007165">
    <property type="term" value="P:signal transduction"/>
    <property type="evidence" value="ECO:0007669"/>
    <property type="project" value="InterPro"/>
</dbReference>
<dbReference type="PANTHER" id="PTHR22617:SF43">
    <property type="entry name" value="PROTEIN PILI"/>
    <property type="match status" value="1"/>
</dbReference>
<dbReference type="Gene3D" id="2.40.50.180">
    <property type="entry name" value="CheA-289, Domain 4"/>
    <property type="match status" value="1"/>
</dbReference>
<evidence type="ECO:0000259" key="1">
    <source>
        <dbReference type="PROSITE" id="PS50851"/>
    </source>
</evidence>
<gene>
    <name evidence="2" type="ORF">NWE54_13475</name>
</gene>
<dbReference type="EMBL" id="CP102774">
    <property type="protein sequence ID" value="UZF84848.1"/>
    <property type="molecule type" value="Genomic_DNA"/>
</dbReference>